<dbReference type="AlphaFoldDB" id="A0A2V2VDZ0"/>
<protein>
    <submittedName>
        <fullName evidence="1">Uncharacterized protein</fullName>
    </submittedName>
</protein>
<dbReference type="VEuPathDB" id="TriTrypDB:TcBrA4_0119340"/>
<name>A0A2V2VDZ0_TRYCR</name>
<dbReference type="VEuPathDB" id="TriTrypDB:C3747_204g139c"/>
<reference evidence="1 2" key="1">
    <citation type="journal article" date="2018" name="Microb. Genom.">
        <title>Expanding an expanded genome: long-read sequencing of Trypanosoma cruzi.</title>
        <authorList>
            <person name="Berna L."/>
            <person name="Rodriguez M."/>
            <person name="Chiribao M.L."/>
            <person name="Parodi-Talice A."/>
            <person name="Pita S."/>
            <person name="Rijo G."/>
            <person name="Alvarez-Valin F."/>
            <person name="Robello C."/>
        </authorList>
    </citation>
    <scope>NUCLEOTIDE SEQUENCE [LARGE SCALE GENOMIC DNA]</scope>
    <source>
        <strain evidence="1 2">Dm28c</strain>
    </source>
</reference>
<dbReference type="VEuPathDB" id="TriTrypDB:TcCLB.508277.170"/>
<comment type="caution">
    <text evidence="1">The sequence shown here is derived from an EMBL/GenBank/DDBJ whole genome shotgun (WGS) entry which is preliminary data.</text>
</comment>
<gene>
    <name evidence="1" type="ORF">C4B63_26g1224c</name>
</gene>
<dbReference type="VEuPathDB" id="TriTrypDB:TcG_13484"/>
<accession>A0A2V2VDZ0</accession>
<dbReference type="VEuPathDB" id="TriTrypDB:BCY84_02092"/>
<sequence length="121" mass="13976">MHVEAEEEVEGGGVFSTMHSTLASTEGDDFIKRDLEVLDALIKEGYSVTGAVQARFINNYDPMYDKPYTHYELNTGRYLNEELSQLLEDDRRKNTKHHLQTDKIEKFYMLALLAHSAILRH</sequence>
<organism evidence="1 2">
    <name type="scientific">Trypanosoma cruzi</name>
    <dbReference type="NCBI Taxonomy" id="5693"/>
    <lineage>
        <taxon>Eukaryota</taxon>
        <taxon>Discoba</taxon>
        <taxon>Euglenozoa</taxon>
        <taxon>Kinetoplastea</taxon>
        <taxon>Metakinetoplastina</taxon>
        <taxon>Trypanosomatida</taxon>
        <taxon>Trypanosomatidae</taxon>
        <taxon>Trypanosoma</taxon>
        <taxon>Schizotrypanum</taxon>
    </lineage>
</organism>
<evidence type="ECO:0000313" key="2">
    <source>
        <dbReference type="Proteomes" id="UP000246121"/>
    </source>
</evidence>
<dbReference type="Proteomes" id="UP000246121">
    <property type="component" value="Unassembled WGS sequence"/>
</dbReference>
<proteinExistence type="predicted"/>
<dbReference type="VEuPathDB" id="TriTrypDB:TcCL_ESM04794"/>
<dbReference type="EMBL" id="PRFA01000026">
    <property type="protein sequence ID" value="PWU94501.1"/>
    <property type="molecule type" value="Genomic_DNA"/>
</dbReference>
<evidence type="ECO:0000313" key="1">
    <source>
        <dbReference type="EMBL" id="PWU94501.1"/>
    </source>
</evidence>
<dbReference type="VEuPathDB" id="TriTrypDB:TcCLB.507915.10"/>
<dbReference type="VEuPathDB" id="TriTrypDB:C4B63_26g1224c"/>